<dbReference type="PANTHER" id="PTHR35841:SF1">
    <property type="entry name" value="PHOSPHONATES-BINDING PERIPLASMIC PROTEIN"/>
    <property type="match status" value="1"/>
</dbReference>
<keyword evidence="2 3" id="KW-0732">Signal</keyword>
<keyword evidence="5" id="KW-1185">Reference proteome</keyword>
<feature type="chain" id="PRO_5046763943" evidence="3">
    <location>
        <begin position="32"/>
        <end position="318"/>
    </location>
</feature>
<protein>
    <submittedName>
        <fullName evidence="4">Phosphate/phosphite/phosphonate ABC transporter substrate-binding protein</fullName>
    </submittedName>
</protein>
<evidence type="ECO:0000256" key="2">
    <source>
        <dbReference type="ARBA" id="ARBA00022729"/>
    </source>
</evidence>
<evidence type="ECO:0000313" key="5">
    <source>
        <dbReference type="Proteomes" id="UP001483337"/>
    </source>
</evidence>
<evidence type="ECO:0000256" key="1">
    <source>
        <dbReference type="ARBA" id="ARBA00007162"/>
    </source>
</evidence>
<accession>A0ABZ2UXM8</accession>
<dbReference type="Gene3D" id="3.40.190.10">
    <property type="entry name" value="Periplasmic binding protein-like II"/>
    <property type="match status" value="2"/>
</dbReference>
<dbReference type="Proteomes" id="UP001483337">
    <property type="component" value="Chromosome"/>
</dbReference>
<dbReference type="PANTHER" id="PTHR35841">
    <property type="entry name" value="PHOSPHONATES-BINDING PERIPLASMIC PROTEIN"/>
    <property type="match status" value="1"/>
</dbReference>
<gene>
    <name evidence="4" type="primary">phnD</name>
    <name evidence="4" type="ORF">WJM97_08295</name>
</gene>
<evidence type="ECO:0000256" key="3">
    <source>
        <dbReference type="SAM" id="SignalP"/>
    </source>
</evidence>
<dbReference type="InterPro" id="IPR005770">
    <property type="entry name" value="PhnD"/>
</dbReference>
<feature type="signal peptide" evidence="3">
    <location>
        <begin position="1"/>
        <end position="31"/>
    </location>
</feature>
<name>A0ABZ2UXM8_9CYAN</name>
<evidence type="ECO:0000313" key="4">
    <source>
        <dbReference type="EMBL" id="WZB89677.1"/>
    </source>
</evidence>
<organism evidence="4 5">
    <name type="scientific">Okeanomitos corallinicola TIOX110</name>
    <dbReference type="NCBI Taxonomy" id="3133117"/>
    <lineage>
        <taxon>Bacteria</taxon>
        <taxon>Bacillati</taxon>
        <taxon>Cyanobacteriota</taxon>
        <taxon>Cyanophyceae</taxon>
        <taxon>Nostocales</taxon>
        <taxon>Aphanizomenonaceae</taxon>
        <taxon>Okeanomitos</taxon>
    </lineage>
</organism>
<dbReference type="SUPFAM" id="SSF53850">
    <property type="entry name" value="Periplasmic binding protein-like II"/>
    <property type="match status" value="1"/>
</dbReference>
<proteinExistence type="inferred from homology"/>
<dbReference type="PROSITE" id="PS51257">
    <property type="entry name" value="PROKAR_LIPOPROTEIN"/>
    <property type="match status" value="1"/>
</dbReference>
<dbReference type="EMBL" id="CP150886">
    <property type="protein sequence ID" value="WZB89677.1"/>
    <property type="molecule type" value="Genomic_DNA"/>
</dbReference>
<dbReference type="Pfam" id="PF12974">
    <property type="entry name" value="Phosphonate-bd"/>
    <property type="match status" value="1"/>
</dbReference>
<dbReference type="RefSeq" id="WP_353932575.1">
    <property type="nucleotide sequence ID" value="NZ_CP150886.1"/>
</dbReference>
<sequence length="318" mass="35484">MKYIRFQQIAPVIKPSLVLITLFCLSTLSFSCTPTTNNNSGNNTEAKTETHKNQLLEIAVNPWQSAKEQDEKFAPLTAYLQEKIQRPVKFEVTKNYQTAVDLLVKEEVDMGYLGALSYIKCHERNPNIQPLVMPIDQKTGRPWYTGVIVTKSDPKINSLADLKGKRFAFVSPSSTSGFLMPMMGLKEQNIDPNKDFTKILYSGSHDKTEADLVKGVVDAIAVDKISFLRSQETGKLPATKYKIIWESPPIPMASIVINTKKFSSEELSLIRQVLIDAPVGILDVSGSASAGYTLAKDTDFDTIRQIYTQFKLVQIPAK</sequence>
<comment type="similarity">
    <text evidence="1">Belongs to the phosphate/phosphite/phosphonate binding protein family.</text>
</comment>
<dbReference type="NCBIfam" id="TIGR01098">
    <property type="entry name" value="3A0109s03R"/>
    <property type="match status" value="1"/>
</dbReference>
<reference evidence="4 5" key="1">
    <citation type="submission" date="2024-04" db="EMBL/GenBank/DDBJ databases">
        <title>Okeanomitos corallinicola gen. &amp; sp. nov. (Nostocales, Cyanobacteria), a new toxic marine heterocyst-forming cyanobacterium from a coral reef.</title>
        <authorList>
            <person name="Li H."/>
            <person name="Li R."/>
            <person name="Kang J."/>
            <person name="Hii K.S."/>
            <person name="Mohamed H.F."/>
            <person name="Xu X."/>
            <person name="Luo Z."/>
        </authorList>
    </citation>
    <scope>NUCLEOTIDE SEQUENCE [LARGE SCALE GENOMIC DNA]</scope>
    <source>
        <strain evidence="4 5">TIOX110</strain>
    </source>
</reference>